<dbReference type="FunFam" id="3.90.1200.10:FF:000018">
    <property type="entry name" value="Fructosamine-3-kinase, putative"/>
    <property type="match status" value="1"/>
</dbReference>
<dbReference type="InterPro" id="IPR018712">
    <property type="entry name" value="Tle1-like_cat"/>
</dbReference>
<proteinExistence type="predicted"/>
<dbReference type="AlphaFoldDB" id="A0A364MZS2"/>
<protein>
    <recommendedName>
        <fullName evidence="1">protein-ribulosamine 3-kinase</fullName>
        <ecNumber evidence="1">2.7.1.172</ecNumber>
    </recommendedName>
</protein>
<dbReference type="InterPro" id="IPR016477">
    <property type="entry name" value="Fructo-/Ketosamine-3-kinase"/>
</dbReference>
<keyword evidence="5" id="KW-1185">Reference proteome</keyword>
<dbReference type="EC" id="2.7.1.172" evidence="1"/>
<dbReference type="SUPFAM" id="SSF56112">
    <property type="entry name" value="Protein kinase-like (PK-like)"/>
    <property type="match status" value="1"/>
</dbReference>
<dbReference type="Proteomes" id="UP000249619">
    <property type="component" value="Unassembled WGS sequence"/>
</dbReference>
<evidence type="ECO:0000259" key="3">
    <source>
        <dbReference type="Pfam" id="PF09994"/>
    </source>
</evidence>
<dbReference type="EMBL" id="QGDH01000092">
    <property type="protein sequence ID" value="RAR08033.1"/>
    <property type="molecule type" value="Genomic_DNA"/>
</dbReference>
<dbReference type="GO" id="GO:0102193">
    <property type="term" value="F:protein-ribulosamine 3-kinase activity"/>
    <property type="evidence" value="ECO:0007669"/>
    <property type="project" value="UniProtKB-EC"/>
</dbReference>
<evidence type="ECO:0000256" key="1">
    <source>
        <dbReference type="ARBA" id="ARBA00011961"/>
    </source>
</evidence>
<evidence type="ECO:0000256" key="2">
    <source>
        <dbReference type="ARBA" id="ARBA00048655"/>
    </source>
</evidence>
<gene>
    <name evidence="4" type="ORF">DDE83_006205</name>
</gene>
<dbReference type="PANTHER" id="PTHR33840">
    <property type="match status" value="1"/>
</dbReference>
<evidence type="ECO:0000313" key="5">
    <source>
        <dbReference type="Proteomes" id="UP000249619"/>
    </source>
</evidence>
<comment type="caution">
    <text evidence="4">The sequence shown here is derived from an EMBL/GenBank/DDBJ whole genome shotgun (WGS) entry which is preliminary data.</text>
</comment>
<sequence>MPHFIDQKPEAGPRTPRKLVLCFDGTGNVFNGNTSDTNIVKLYDKFDRKDPSQYHYYQTGIGTYHTDGGPINKGFFGNIKSNISKGIDSGFATTFDAHVIAGYRFVMRYYREGDKIYIFGFSRGAFTARFLARMIYRVGLLSEGNEEMIPFAYDLYHQYVKGKIDAPAQEIEGSPAATGTETDPLLHHDACADECAEPDQQQINKNKLNAFKTTFCRSEGDGNQGIKVHFLGMFDCVSSVSVLDSPFGTAPKAVSILGTAHHVRHAVAVDEHRVKFKAALLHQDNNHPLKKEEDIKEVWFPGNHGDVGGGWPAPPPATAPAAKHERSWWRRIFTSLKEKEASNAGTDPYQMSDIPLAWMIRELELIGEKDPESALKWNTRKNGFKRHFFMKLDQAYDSPSHDTLKISGGSSLFKVMLWNFMEWLPIRRWELLKIKGGPGYEWGYITWPFNRGASRDIPEGALLHDSLLKRLTSMKHPGYRPNNNRGDGSAACLVPEKFSLEQEDVGTEKSATGVGEPRGIHNIYTLEGEGSAHPAVVKLLGLNPDKTTVSSAGGGGMSSASTSKIVSQLDDGTEKAYFMKTGSGKEAEIMFEGEHASLKAIHDAVPTLCPQSFGHGQFEAQASKSFLVTDFLHLTSRSASKSSKAQSLAAKLAKLHTTPAPVPDGYDKPMFGFPATTCCGDTPQDNSYKESWADFYAENRLMFIVRFAEQSGRKDADVRKLVEQTATKVVPRLIGDNHLNNGNGVTPVVVHGDLWSGNASVGVIGSNKGETEEVVFDSSACYAHNEFELGIMHMFGGFGGSFLKEYHELCPKTEPVEEYEDRVQLYELYHHLNHYALFGGSYKSGAVSMMKDLIGKYGSDG</sequence>
<dbReference type="InterPro" id="IPR011009">
    <property type="entry name" value="Kinase-like_dom_sf"/>
</dbReference>
<organism evidence="4 5">
    <name type="scientific">Stemphylium lycopersici</name>
    <name type="common">Tomato gray leaf spot disease fungus</name>
    <name type="synonym">Thyrospora lycopersici</name>
    <dbReference type="NCBI Taxonomy" id="183478"/>
    <lineage>
        <taxon>Eukaryota</taxon>
        <taxon>Fungi</taxon>
        <taxon>Dikarya</taxon>
        <taxon>Ascomycota</taxon>
        <taxon>Pezizomycotina</taxon>
        <taxon>Dothideomycetes</taxon>
        <taxon>Pleosporomycetidae</taxon>
        <taxon>Pleosporales</taxon>
        <taxon>Pleosporineae</taxon>
        <taxon>Pleosporaceae</taxon>
        <taxon>Stemphylium</taxon>
    </lineage>
</organism>
<reference evidence="5" key="1">
    <citation type="submission" date="2018-05" db="EMBL/GenBank/DDBJ databases">
        <title>Draft genome sequence of Stemphylium lycopersici strain CIDEFI 213.</title>
        <authorList>
            <person name="Medina R."/>
            <person name="Franco M.E.E."/>
            <person name="Lucentini C.G."/>
            <person name="Saparrat M.C.N."/>
            <person name="Balatti P.A."/>
        </authorList>
    </citation>
    <scope>NUCLEOTIDE SEQUENCE [LARGE SCALE GENOMIC DNA]</scope>
    <source>
        <strain evidence="5">CIDEFI 213</strain>
    </source>
</reference>
<dbReference type="Pfam" id="PF09994">
    <property type="entry name" value="T6SS_Tle1-like_cat"/>
    <property type="match status" value="1"/>
</dbReference>
<feature type="domain" description="T6SS Phospholipase effector Tle1-like catalytic" evidence="3">
    <location>
        <begin position="17"/>
        <end position="362"/>
    </location>
</feature>
<dbReference type="PANTHER" id="PTHR33840:SF2">
    <property type="entry name" value="TLE1 PHOSPHOLIPASE DOMAIN-CONTAINING PROTEIN"/>
    <property type="match status" value="1"/>
</dbReference>
<evidence type="ECO:0000313" key="4">
    <source>
        <dbReference type="EMBL" id="RAR08033.1"/>
    </source>
</evidence>
<dbReference type="Pfam" id="PF03881">
    <property type="entry name" value="Fructosamin_kin"/>
    <property type="match status" value="1"/>
</dbReference>
<dbReference type="STRING" id="183478.A0A364MZS2"/>
<name>A0A364MZS2_STELY</name>
<dbReference type="Gene3D" id="3.90.1200.10">
    <property type="match status" value="1"/>
</dbReference>
<dbReference type="OrthoDB" id="3162439at2759"/>
<accession>A0A364MZS2</accession>
<comment type="catalytic activity">
    <reaction evidence="2">
        <text>N(6)-D-ribulosyl-L-lysyl-[protein] + ATP = N(6)-(3-O-phospho-D-ribulosyl)-L-lysyl-[protein] + ADP + H(+)</text>
        <dbReference type="Rhea" id="RHEA:48432"/>
        <dbReference type="Rhea" id="RHEA-COMP:12103"/>
        <dbReference type="Rhea" id="RHEA-COMP:12104"/>
        <dbReference type="ChEBI" id="CHEBI:15378"/>
        <dbReference type="ChEBI" id="CHEBI:30616"/>
        <dbReference type="ChEBI" id="CHEBI:90418"/>
        <dbReference type="ChEBI" id="CHEBI:90420"/>
        <dbReference type="ChEBI" id="CHEBI:456216"/>
        <dbReference type="EC" id="2.7.1.172"/>
    </reaction>
    <physiologicalReaction direction="left-to-right" evidence="2">
        <dbReference type="Rhea" id="RHEA:48433"/>
    </physiologicalReaction>
</comment>